<dbReference type="SUPFAM" id="SSF53697">
    <property type="entry name" value="SIS domain"/>
    <property type="match status" value="1"/>
</dbReference>
<dbReference type="CDD" id="cd05014">
    <property type="entry name" value="SIS_Kpsf"/>
    <property type="match status" value="1"/>
</dbReference>
<feature type="region of interest" description="Disordered" evidence="1">
    <location>
        <begin position="31"/>
        <end position="62"/>
    </location>
</feature>
<reference evidence="3 4" key="1">
    <citation type="submission" date="2024-03" db="EMBL/GenBank/DDBJ databases">
        <authorList>
            <person name="Brejova B."/>
        </authorList>
    </citation>
    <scope>NUCLEOTIDE SEQUENCE [LARGE SCALE GENOMIC DNA]</scope>
    <source>
        <strain evidence="3 4">CBS 14171</strain>
    </source>
</reference>
<dbReference type="EMBL" id="OZ022410">
    <property type="protein sequence ID" value="CAK9441390.1"/>
    <property type="molecule type" value="Genomic_DNA"/>
</dbReference>
<dbReference type="PANTHER" id="PTHR38418:SF2">
    <property type="entry name" value="SUGAR ISOMERASE, KPSF_GUTQ (AFU_ORTHOLOGUE AFUA_6G08860)"/>
    <property type="match status" value="1"/>
</dbReference>
<evidence type="ECO:0000313" key="3">
    <source>
        <dbReference type="EMBL" id="CAK9441390.1"/>
    </source>
</evidence>
<dbReference type="RefSeq" id="XP_066832196.1">
    <property type="nucleotide sequence ID" value="XM_066975570.1"/>
</dbReference>
<keyword evidence="4" id="KW-1185">Reference proteome</keyword>
<dbReference type="InterPro" id="IPR001347">
    <property type="entry name" value="SIS_dom"/>
</dbReference>
<feature type="compositionally biased region" description="Polar residues" evidence="1">
    <location>
        <begin position="331"/>
        <end position="355"/>
    </location>
</feature>
<evidence type="ECO:0000256" key="1">
    <source>
        <dbReference type="SAM" id="MobiDB-lite"/>
    </source>
</evidence>
<dbReference type="Proteomes" id="UP001497383">
    <property type="component" value="Chromosome 6"/>
</dbReference>
<evidence type="ECO:0000313" key="4">
    <source>
        <dbReference type="Proteomes" id="UP001497383"/>
    </source>
</evidence>
<feature type="compositionally biased region" description="Polar residues" evidence="1">
    <location>
        <begin position="300"/>
        <end position="322"/>
    </location>
</feature>
<feature type="compositionally biased region" description="Polar residues" evidence="1">
    <location>
        <begin position="46"/>
        <end position="62"/>
    </location>
</feature>
<organism evidence="3 4">
    <name type="scientific">Lodderomyces beijingensis</name>
    <dbReference type="NCBI Taxonomy" id="1775926"/>
    <lineage>
        <taxon>Eukaryota</taxon>
        <taxon>Fungi</taxon>
        <taxon>Dikarya</taxon>
        <taxon>Ascomycota</taxon>
        <taxon>Saccharomycotina</taxon>
        <taxon>Pichiomycetes</taxon>
        <taxon>Debaryomycetaceae</taxon>
        <taxon>Candida/Lodderomyces clade</taxon>
        <taxon>Lodderomyces</taxon>
    </lineage>
</organism>
<feature type="compositionally biased region" description="Polar residues" evidence="1">
    <location>
        <begin position="283"/>
        <end position="293"/>
    </location>
</feature>
<dbReference type="InterPro" id="IPR046348">
    <property type="entry name" value="SIS_dom_sf"/>
</dbReference>
<accession>A0ABP0ZSF8</accession>
<sequence length="464" mass="50432">MSRVSEAPIFQFSTGNDSLLKFKTSPYYHLDNNNKGSNNDNDDAEPSSTGNNQESRDASVSSSFCPTLSTSLAQSALASIKNTLKLENEAVTHLRQQYQIDEFSISNLMHSLSIMLKSYQNGGKIVICGIGKSYKLALKLVATLTSLCIPSCNLHPSEALHGDLGMINEGVDCLIMLTSSGNTPELINLLPHLSPDLPIILLTCSRVSKLSTSDQVKSLILAELAHTHNEESIHGLPAPTVSTTLSLILADSVILALSELIEANLVKRRRQFGLKHPGGSIGASLNLQTTNQHVGGGGASTASRSQNNAPSPTPSSLPSEVGSTTSLLSLKNNLHGGQNGATPQDISNERSASTDSENDGLEFNVPHRVADAQNHSTSNVKTVSHEQVLNLTEFDILQWITLYDYLQIQNSNLKLHLPLVKKLYKDFYENKQGLEACAKNTSSEANTTERHWNKFKWELLRSFS</sequence>
<dbReference type="GeneID" id="92210454"/>
<proteinExistence type="predicted"/>
<evidence type="ECO:0000259" key="2">
    <source>
        <dbReference type="PROSITE" id="PS51464"/>
    </source>
</evidence>
<feature type="region of interest" description="Disordered" evidence="1">
    <location>
        <begin position="277"/>
        <end position="362"/>
    </location>
</feature>
<dbReference type="InterPro" id="IPR035474">
    <property type="entry name" value="SIS_Kpsf"/>
</dbReference>
<dbReference type="Gene3D" id="3.40.50.10490">
    <property type="entry name" value="Glucose-6-phosphate isomerase like protein, domain 1"/>
    <property type="match status" value="1"/>
</dbReference>
<dbReference type="PANTHER" id="PTHR38418">
    <property type="entry name" value="SUGAR ISOMERASE, KPSF/GUTQ (AFU_ORTHOLOGUE AFUA_6G08860)"/>
    <property type="match status" value="1"/>
</dbReference>
<gene>
    <name evidence="3" type="ORF">LODBEIA_P52580</name>
</gene>
<protein>
    <recommendedName>
        <fullName evidence="2">SIS domain-containing protein</fullName>
    </recommendedName>
</protein>
<dbReference type="Pfam" id="PF01380">
    <property type="entry name" value="SIS"/>
    <property type="match status" value="1"/>
</dbReference>
<dbReference type="PROSITE" id="PS51464">
    <property type="entry name" value="SIS"/>
    <property type="match status" value="1"/>
</dbReference>
<name>A0ABP0ZSF8_9ASCO</name>
<feature type="domain" description="SIS" evidence="2">
    <location>
        <begin position="115"/>
        <end position="263"/>
    </location>
</feature>